<dbReference type="NCBIfam" id="TIGR01417">
    <property type="entry name" value="PTS_I_fam"/>
    <property type="match status" value="1"/>
</dbReference>
<protein>
    <recommendedName>
        <fullName evidence="5">phosphoenolpyruvate--protein phosphotransferase</fullName>
        <ecNumber evidence="5">2.7.3.9</ecNumber>
    </recommendedName>
</protein>
<dbReference type="InterPro" id="IPR003018">
    <property type="entry name" value="GAF"/>
</dbReference>
<dbReference type="GO" id="GO:0046872">
    <property type="term" value="F:metal ion binding"/>
    <property type="evidence" value="ECO:0007669"/>
    <property type="project" value="UniProtKB-KW"/>
</dbReference>
<dbReference type="PANTHER" id="PTHR46244:SF6">
    <property type="entry name" value="PHOSPHOENOLPYRUVATE-PROTEIN PHOSPHOTRANSFERASE"/>
    <property type="match status" value="1"/>
</dbReference>
<dbReference type="EC" id="2.7.3.9" evidence="5"/>
<evidence type="ECO:0000256" key="5">
    <source>
        <dbReference type="ARBA" id="ARBA00012232"/>
    </source>
</evidence>
<dbReference type="SUPFAM" id="SSF47831">
    <property type="entry name" value="Enzyme I of the PEP:sugar phosphotransferase system HPr-binding (sub)domain"/>
    <property type="match status" value="1"/>
</dbReference>
<keyword evidence="10" id="KW-0598">Phosphotransferase system</keyword>
<dbReference type="SUPFAM" id="SSF55781">
    <property type="entry name" value="GAF domain-like"/>
    <property type="match status" value="1"/>
</dbReference>
<evidence type="ECO:0000256" key="7">
    <source>
        <dbReference type="ARBA" id="ARBA00022490"/>
    </source>
</evidence>
<keyword evidence="12" id="KW-0418">Kinase</keyword>
<dbReference type="Gene3D" id="3.30.450.40">
    <property type="match status" value="1"/>
</dbReference>
<dbReference type="InterPro" id="IPR000121">
    <property type="entry name" value="PEP_util_C"/>
</dbReference>
<keyword evidence="8" id="KW-0762">Sugar transport</keyword>
<evidence type="ECO:0000256" key="13">
    <source>
        <dbReference type="ARBA" id="ARBA00022842"/>
    </source>
</evidence>
<dbReference type="GO" id="GO:0005737">
    <property type="term" value="C:cytoplasm"/>
    <property type="evidence" value="ECO:0007669"/>
    <property type="project" value="UniProtKB-SubCell"/>
</dbReference>
<evidence type="ECO:0000256" key="3">
    <source>
        <dbReference type="ARBA" id="ARBA00004496"/>
    </source>
</evidence>
<evidence type="ECO:0000256" key="10">
    <source>
        <dbReference type="ARBA" id="ARBA00022683"/>
    </source>
</evidence>
<dbReference type="SUPFAM" id="SSF51621">
    <property type="entry name" value="Phosphoenolpyruvate/pyruvate domain"/>
    <property type="match status" value="1"/>
</dbReference>
<keyword evidence="13" id="KW-0460">Magnesium</keyword>
<evidence type="ECO:0000256" key="11">
    <source>
        <dbReference type="ARBA" id="ARBA00022723"/>
    </source>
</evidence>
<dbReference type="RefSeq" id="WP_144685448.1">
    <property type="nucleotide sequence ID" value="NZ_VLLC01000018.1"/>
</dbReference>
<dbReference type="Pfam" id="PF00391">
    <property type="entry name" value="PEP-utilizers"/>
    <property type="match status" value="1"/>
</dbReference>
<evidence type="ECO:0000256" key="9">
    <source>
        <dbReference type="ARBA" id="ARBA00022679"/>
    </source>
</evidence>
<dbReference type="OrthoDB" id="9765468at2"/>
<dbReference type="InterPro" id="IPR006318">
    <property type="entry name" value="PTS_EI-like"/>
</dbReference>
<comment type="similarity">
    <text evidence="4">Belongs to the PEP-utilizing enzyme family.</text>
</comment>
<dbReference type="GO" id="GO:0008965">
    <property type="term" value="F:phosphoenolpyruvate-protein phosphotransferase activity"/>
    <property type="evidence" value="ECO:0007669"/>
    <property type="project" value="UniProtKB-EC"/>
</dbReference>
<dbReference type="EMBL" id="VLLC01000018">
    <property type="protein sequence ID" value="TWI70327.1"/>
    <property type="molecule type" value="Genomic_DNA"/>
</dbReference>
<evidence type="ECO:0000256" key="2">
    <source>
        <dbReference type="ARBA" id="ARBA00001946"/>
    </source>
</evidence>
<reference evidence="15 16" key="1">
    <citation type="submission" date="2019-07" db="EMBL/GenBank/DDBJ databases">
        <title>Genome sequencing of 100 strains of the haloalkaliphilic chemolithoautotrophic sulfur-oxidizing bacterium Thioalkalivibrio.</title>
        <authorList>
            <person name="Muyzer G."/>
        </authorList>
    </citation>
    <scope>NUCLEOTIDE SEQUENCE [LARGE SCALE GENOMIC DNA]</scope>
    <source>
        <strain evidence="15 16">ASO4-4</strain>
    </source>
</reference>
<dbReference type="InterPro" id="IPR029016">
    <property type="entry name" value="GAF-like_dom_sf"/>
</dbReference>
<accession>A0A562RMP7</accession>
<dbReference type="SUPFAM" id="SSF52009">
    <property type="entry name" value="Phosphohistidine domain"/>
    <property type="match status" value="1"/>
</dbReference>
<dbReference type="Gene3D" id="3.20.20.60">
    <property type="entry name" value="Phosphoenolpyruvate-binding domains"/>
    <property type="match status" value="1"/>
</dbReference>
<proteinExistence type="inferred from homology"/>
<comment type="cofactor">
    <cofactor evidence="2">
        <name>Mg(2+)</name>
        <dbReference type="ChEBI" id="CHEBI:18420"/>
    </cofactor>
</comment>
<dbReference type="InterPro" id="IPR040442">
    <property type="entry name" value="Pyrv_kinase-like_dom_sf"/>
</dbReference>
<keyword evidence="9 15" id="KW-0808">Transferase</keyword>
<evidence type="ECO:0000256" key="6">
    <source>
        <dbReference type="ARBA" id="ARBA00022448"/>
    </source>
</evidence>
<dbReference type="GO" id="GO:0016301">
    <property type="term" value="F:kinase activity"/>
    <property type="evidence" value="ECO:0007669"/>
    <property type="project" value="UniProtKB-KW"/>
</dbReference>
<evidence type="ECO:0000256" key="4">
    <source>
        <dbReference type="ARBA" id="ARBA00007837"/>
    </source>
</evidence>
<feature type="domain" description="GAF" evidence="14">
    <location>
        <begin position="27"/>
        <end position="174"/>
    </location>
</feature>
<gene>
    <name evidence="15" type="ORF">LZ24_02337</name>
</gene>
<dbReference type="AlphaFoldDB" id="A0A562RMP7"/>
<evidence type="ECO:0000256" key="1">
    <source>
        <dbReference type="ARBA" id="ARBA00000683"/>
    </source>
</evidence>
<organism evidence="15 16">
    <name type="scientific">Desulfobotulus alkaliphilus</name>
    <dbReference type="NCBI Taxonomy" id="622671"/>
    <lineage>
        <taxon>Bacteria</taxon>
        <taxon>Pseudomonadati</taxon>
        <taxon>Thermodesulfobacteriota</taxon>
        <taxon>Desulfobacteria</taxon>
        <taxon>Desulfobacterales</taxon>
        <taxon>Desulfobacteraceae</taxon>
        <taxon>Desulfobotulus</taxon>
    </lineage>
</organism>
<evidence type="ECO:0000256" key="8">
    <source>
        <dbReference type="ARBA" id="ARBA00022597"/>
    </source>
</evidence>
<keyword evidence="16" id="KW-1185">Reference proteome</keyword>
<dbReference type="PANTHER" id="PTHR46244">
    <property type="entry name" value="PHOSPHOENOLPYRUVATE-PROTEIN PHOSPHOTRANSFERASE"/>
    <property type="match status" value="1"/>
</dbReference>
<dbReference type="InterPro" id="IPR008731">
    <property type="entry name" value="PTS_EIN"/>
</dbReference>
<comment type="catalytic activity">
    <reaction evidence="1">
        <text>L-histidyl-[protein] + phosphoenolpyruvate = N(pros)-phospho-L-histidyl-[protein] + pyruvate</text>
        <dbReference type="Rhea" id="RHEA:23880"/>
        <dbReference type="Rhea" id="RHEA-COMP:9745"/>
        <dbReference type="Rhea" id="RHEA-COMP:9746"/>
        <dbReference type="ChEBI" id="CHEBI:15361"/>
        <dbReference type="ChEBI" id="CHEBI:29979"/>
        <dbReference type="ChEBI" id="CHEBI:58702"/>
        <dbReference type="ChEBI" id="CHEBI:64837"/>
        <dbReference type="EC" id="2.7.3.9"/>
    </reaction>
</comment>
<comment type="caution">
    <text evidence="15">The sequence shown here is derived from an EMBL/GenBank/DDBJ whole genome shotgun (WGS) entry which is preliminary data.</text>
</comment>
<comment type="subcellular location">
    <subcellularLocation>
        <location evidence="3">Cytoplasm</location>
    </subcellularLocation>
</comment>
<keyword evidence="7" id="KW-0963">Cytoplasm</keyword>
<dbReference type="GO" id="GO:0009401">
    <property type="term" value="P:phosphoenolpyruvate-dependent sugar phosphotransferase system"/>
    <property type="evidence" value="ECO:0007669"/>
    <property type="project" value="UniProtKB-KW"/>
</dbReference>
<dbReference type="InterPro" id="IPR050499">
    <property type="entry name" value="PEP-utilizing_PTS_enzyme"/>
</dbReference>
<name>A0A562RMP7_9BACT</name>
<dbReference type="Proteomes" id="UP000318307">
    <property type="component" value="Unassembled WGS sequence"/>
</dbReference>
<dbReference type="InterPro" id="IPR015813">
    <property type="entry name" value="Pyrv/PenolPyrv_kinase-like_dom"/>
</dbReference>
<keyword evidence="11" id="KW-0479">Metal-binding</keyword>
<dbReference type="Gene3D" id="1.10.274.10">
    <property type="entry name" value="PtsI, HPr-binding domain"/>
    <property type="match status" value="1"/>
</dbReference>
<dbReference type="Pfam" id="PF01590">
    <property type="entry name" value="GAF"/>
    <property type="match status" value="1"/>
</dbReference>
<evidence type="ECO:0000313" key="15">
    <source>
        <dbReference type="EMBL" id="TWI70327.1"/>
    </source>
</evidence>
<evidence type="ECO:0000256" key="12">
    <source>
        <dbReference type="ARBA" id="ARBA00022777"/>
    </source>
</evidence>
<dbReference type="InterPro" id="IPR036618">
    <property type="entry name" value="PtsI_HPr-bd_sf"/>
</dbReference>
<dbReference type="InterPro" id="IPR036637">
    <property type="entry name" value="Phosphohistidine_dom_sf"/>
</dbReference>
<dbReference type="PRINTS" id="PR01736">
    <property type="entry name" value="PHPHTRNFRASE"/>
</dbReference>
<evidence type="ECO:0000313" key="16">
    <source>
        <dbReference type="Proteomes" id="UP000318307"/>
    </source>
</evidence>
<dbReference type="Pfam" id="PF05524">
    <property type="entry name" value="PEP-utilisers_N"/>
    <property type="match status" value="1"/>
</dbReference>
<dbReference type="Pfam" id="PF02896">
    <property type="entry name" value="PEP-utilizers_C"/>
    <property type="match status" value="1"/>
</dbReference>
<dbReference type="SMART" id="SM00065">
    <property type="entry name" value="GAF"/>
    <property type="match status" value="1"/>
</dbReference>
<keyword evidence="6" id="KW-0813">Transport</keyword>
<dbReference type="InterPro" id="IPR008279">
    <property type="entry name" value="PEP-util_enz_mobile_dom"/>
</dbReference>
<dbReference type="Gene3D" id="3.50.30.10">
    <property type="entry name" value="Phosphohistidine domain"/>
    <property type="match status" value="1"/>
</dbReference>
<evidence type="ECO:0000259" key="14">
    <source>
        <dbReference type="SMART" id="SM00065"/>
    </source>
</evidence>
<sequence length="758" mass="82875">METAYNDHLNLLCDMGDLSGILRDSDDIHMFLDHTVALVARHLKAQVSSIYLYDDALKRLVLRATLGLRPESVGRVSLAGDEGLVGKVFSSLAPLCTGDGRTHPDFLYFSETGEERFLSFLAVPIQRGAVCIGVLVVQHEEADRFGAMDVRALRATASQLGSALENARLLLSLGMDSPGKNGLFHTSSPRLSLIKGKVASSGYAMGPALVLGDNRCDILREDTEPEVPGGKACFQEALEKTCAELNALQDRFAQRLPESASLIFTAHFMMLKDPSFRRRIEEKIDQGFSPMAAVRAAARHYISIFAASSHAYIREKVADIEDFSCRLLRNLKSGDMEDGGSRPRGGIAIAGELFPSDILKLVSEDVTGIVLVSGGLTSHVAILCRSLQIPLILVEDHALLQIPEGTPLLMDGTTGNLYIRPDEAVQETFARSRAAWLAADAVSGVLDGETRTRDGVRIRLLANINLLSEMALALKIGAEGIGLYRSEFPFLIRSSFPSEAEQYQVYRRLFEDMPGKTVTVRTLDVGGEKVLSHVDSGTEVNPELGLRSIRFSLLHRDVFEAQIRAVLRAAEGAFALRIMFPMISGLDEFREARSMVYACMESLREDGLGFHENPEIGMMVELPAAVGIIEDFAKEADFFSIGTNDLVQYMLAVDRSNPKVAHYYQPWHPAVLRSLARIAEAGSKAGIDVSVCGEMGHEPAFIPFLLGIGIRTLSLDPQFMPAVQQQIQKMDLEKAERHAAELLGMASTKALSEVLGLV</sequence>